<keyword evidence="2" id="KW-1185">Reference proteome</keyword>
<gene>
    <name evidence="1" type="ORF">AVEN_271667_1</name>
</gene>
<organism evidence="1 2">
    <name type="scientific">Araneus ventricosus</name>
    <name type="common">Orbweaver spider</name>
    <name type="synonym">Epeira ventricosa</name>
    <dbReference type="NCBI Taxonomy" id="182803"/>
    <lineage>
        <taxon>Eukaryota</taxon>
        <taxon>Metazoa</taxon>
        <taxon>Ecdysozoa</taxon>
        <taxon>Arthropoda</taxon>
        <taxon>Chelicerata</taxon>
        <taxon>Arachnida</taxon>
        <taxon>Araneae</taxon>
        <taxon>Araneomorphae</taxon>
        <taxon>Entelegynae</taxon>
        <taxon>Araneoidea</taxon>
        <taxon>Araneidae</taxon>
        <taxon>Araneus</taxon>
    </lineage>
</organism>
<accession>A0A4Y2MDK3</accession>
<dbReference type="EMBL" id="BGPR01007151">
    <property type="protein sequence ID" value="GBN24673.1"/>
    <property type="molecule type" value="Genomic_DNA"/>
</dbReference>
<proteinExistence type="predicted"/>
<evidence type="ECO:0000313" key="2">
    <source>
        <dbReference type="Proteomes" id="UP000499080"/>
    </source>
</evidence>
<name>A0A4Y2MDK3_ARAVE</name>
<reference evidence="1 2" key="1">
    <citation type="journal article" date="2019" name="Sci. Rep.">
        <title>Orb-weaving spider Araneus ventricosus genome elucidates the spidroin gene catalogue.</title>
        <authorList>
            <person name="Kono N."/>
            <person name="Nakamura H."/>
            <person name="Ohtoshi R."/>
            <person name="Moran D.A.P."/>
            <person name="Shinohara A."/>
            <person name="Yoshida Y."/>
            <person name="Fujiwara M."/>
            <person name="Mori M."/>
            <person name="Tomita M."/>
            <person name="Arakawa K."/>
        </authorList>
    </citation>
    <scope>NUCLEOTIDE SEQUENCE [LARGE SCALE GENOMIC DNA]</scope>
</reference>
<protein>
    <submittedName>
        <fullName evidence="1">Uncharacterized protein</fullName>
    </submittedName>
</protein>
<evidence type="ECO:0000313" key="1">
    <source>
        <dbReference type="EMBL" id="GBN24673.1"/>
    </source>
</evidence>
<dbReference type="AlphaFoldDB" id="A0A4Y2MDK3"/>
<sequence>MRGLGINHEAHDTISKNLSSSDFPSYAQYQTLFFFLVSKIRQNNRKRPQNIYHEGNAAANQKDEKSKMLRIKYDDGFQTGVKTTPEKTVVW</sequence>
<dbReference type="Proteomes" id="UP000499080">
    <property type="component" value="Unassembled WGS sequence"/>
</dbReference>
<comment type="caution">
    <text evidence="1">The sequence shown here is derived from an EMBL/GenBank/DDBJ whole genome shotgun (WGS) entry which is preliminary data.</text>
</comment>